<dbReference type="EMBL" id="CVRL01000013">
    <property type="protein sequence ID" value="CRL10505.1"/>
    <property type="molecule type" value="Genomic_DNA"/>
</dbReference>
<dbReference type="PANTHER" id="PTHR43300:SF11">
    <property type="entry name" value="ACETYLTRANSFERASE RV3034C-RELATED"/>
    <property type="match status" value="1"/>
</dbReference>
<comment type="similarity">
    <text evidence="1">Belongs to the transferase hexapeptide repeat family.</text>
</comment>
<evidence type="ECO:0000313" key="6">
    <source>
        <dbReference type="Proteomes" id="UP000043764"/>
    </source>
</evidence>
<evidence type="ECO:0000256" key="4">
    <source>
        <dbReference type="ARBA" id="ARBA00023315"/>
    </source>
</evidence>
<dbReference type="Proteomes" id="UP000043764">
    <property type="component" value="Unassembled WGS sequence"/>
</dbReference>
<protein>
    <submittedName>
        <fullName evidence="5">Streptogramin A acetyltransferase</fullName>
        <ecNumber evidence="5">2.3.1.-</ecNumber>
    </submittedName>
</protein>
<dbReference type="Gene3D" id="2.160.10.10">
    <property type="entry name" value="Hexapeptide repeat proteins"/>
    <property type="match status" value="1"/>
</dbReference>
<dbReference type="AlphaFoldDB" id="A0A0H5DGB7"/>
<keyword evidence="3" id="KW-0677">Repeat</keyword>
<evidence type="ECO:0000256" key="2">
    <source>
        <dbReference type="ARBA" id="ARBA00022679"/>
    </source>
</evidence>
<keyword evidence="6" id="KW-1185">Reference proteome</keyword>
<dbReference type="PROSITE" id="PS00101">
    <property type="entry name" value="HEXAPEP_TRANSFERASES"/>
    <property type="match status" value="1"/>
</dbReference>
<name>A0A0H5DGB7_9RHOB</name>
<dbReference type="InterPro" id="IPR018357">
    <property type="entry name" value="Hexapep_transf_CS"/>
</dbReference>
<evidence type="ECO:0000313" key="5">
    <source>
        <dbReference type="EMBL" id="CRL10505.1"/>
    </source>
</evidence>
<accession>A0A0H5DGB7</accession>
<evidence type="ECO:0000256" key="1">
    <source>
        <dbReference type="ARBA" id="ARBA00007274"/>
    </source>
</evidence>
<dbReference type="Pfam" id="PF00132">
    <property type="entry name" value="Hexapep"/>
    <property type="match status" value="1"/>
</dbReference>
<evidence type="ECO:0000256" key="3">
    <source>
        <dbReference type="ARBA" id="ARBA00022737"/>
    </source>
</evidence>
<sequence>MTPMPLPDPKQRHPIILPDGTPHAGTVLLSEAISHPNFSVGAYSYASAFDPPQDWASRLAPYLFPGARERVVIGRFCQIADSVRMITASANHAQDGLSCYPFPVFDPSQMAGFQPDTRDTVIGNDVWIGYGAMILPGARIGDGAIIGAGAVVRGSVPPYAIVTGNPASVIRHRFPKPQIARLLSLKWWDWPTELIARAEPAILSGDLDMLEGLAPD</sequence>
<dbReference type="SUPFAM" id="SSF51161">
    <property type="entry name" value="Trimeric LpxA-like enzymes"/>
    <property type="match status" value="1"/>
</dbReference>
<dbReference type="InterPro" id="IPR050179">
    <property type="entry name" value="Trans_hexapeptide_repeat"/>
</dbReference>
<dbReference type="PANTHER" id="PTHR43300">
    <property type="entry name" value="ACETYLTRANSFERASE"/>
    <property type="match status" value="1"/>
</dbReference>
<dbReference type="InterPro" id="IPR001451">
    <property type="entry name" value="Hexapep"/>
</dbReference>
<organism evidence="5 6">
    <name type="scientific">Phaeobacter italicus</name>
    <dbReference type="NCBI Taxonomy" id="481446"/>
    <lineage>
        <taxon>Bacteria</taxon>
        <taxon>Pseudomonadati</taxon>
        <taxon>Pseudomonadota</taxon>
        <taxon>Alphaproteobacteria</taxon>
        <taxon>Rhodobacterales</taxon>
        <taxon>Roseobacteraceae</taxon>
        <taxon>Phaeobacter</taxon>
    </lineage>
</organism>
<dbReference type="EC" id="2.3.1.-" evidence="5"/>
<dbReference type="STRING" id="481446.NIT7645_02701"/>
<dbReference type="GO" id="GO:0016746">
    <property type="term" value="F:acyltransferase activity"/>
    <property type="evidence" value="ECO:0007669"/>
    <property type="project" value="UniProtKB-KW"/>
</dbReference>
<proteinExistence type="inferred from homology"/>
<dbReference type="InterPro" id="IPR011004">
    <property type="entry name" value="Trimer_LpxA-like_sf"/>
</dbReference>
<gene>
    <name evidence="5" type="primary">vatD</name>
    <name evidence="5" type="ORF">NIT7321_01350</name>
</gene>
<keyword evidence="4 5" id="KW-0012">Acyltransferase</keyword>
<reference evidence="6" key="1">
    <citation type="submission" date="2015-05" db="EMBL/GenBank/DDBJ databases">
        <authorList>
            <person name="Rodrigo-Torres Lidia"/>
            <person name="Arahal R.David."/>
        </authorList>
    </citation>
    <scope>NUCLEOTIDE SEQUENCE [LARGE SCALE GENOMIC DNA]</scope>
    <source>
        <strain evidence="6">CECT 7321</strain>
    </source>
</reference>
<dbReference type="CDD" id="cd03349">
    <property type="entry name" value="LbH_XAT"/>
    <property type="match status" value="1"/>
</dbReference>
<keyword evidence="2 5" id="KW-0808">Transferase</keyword>